<keyword evidence="1" id="KW-1133">Transmembrane helix</keyword>
<dbReference type="OrthoDB" id="19261at2759"/>
<comment type="caution">
    <text evidence="2">The sequence shown here is derived from an EMBL/GenBank/DDBJ whole genome shotgun (WGS) entry which is preliminary data.</text>
</comment>
<protein>
    <submittedName>
        <fullName evidence="2">Uncharacterized protein</fullName>
    </submittedName>
</protein>
<evidence type="ECO:0000313" key="2">
    <source>
        <dbReference type="EMBL" id="MQM00354.1"/>
    </source>
</evidence>
<accession>A0A843W806</accession>
<dbReference type="Proteomes" id="UP000652761">
    <property type="component" value="Unassembled WGS sequence"/>
</dbReference>
<reference evidence="2" key="1">
    <citation type="submission" date="2017-07" db="EMBL/GenBank/DDBJ databases">
        <title>Taro Niue Genome Assembly and Annotation.</title>
        <authorList>
            <person name="Atibalentja N."/>
            <person name="Keating K."/>
            <person name="Fields C.J."/>
        </authorList>
    </citation>
    <scope>NUCLEOTIDE SEQUENCE</scope>
    <source>
        <strain evidence="2">Niue_2</strain>
        <tissue evidence="2">Leaf</tissue>
    </source>
</reference>
<name>A0A843W806_COLES</name>
<proteinExistence type="predicted"/>
<sequence length="139" mass="15095">MICVQRIARQTLTDGGLETLKMTHMALALTSWVVLMPISMLGLGFGLGLTDVITVFSLEEKVDKKVDTHKALDILVLLLGSLQVHPKSLLLCPSRFCSCSCSELASGSSRKWRSQLKGEVVGYAGHGVRGVARQVLKDK</sequence>
<organism evidence="2 3">
    <name type="scientific">Colocasia esculenta</name>
    <name type="common">Wild taro</name>
    <name type="synonym">Arum esculentum</name>
    <dbReference type="NCBI Taxonomy" id="4460"/>
    <lineage>
        <taxon>Eukaryota</taxon>
        <taxon>Viridiplantae</taxon>
        <taxon>Streptophyta</taxon>
        <taxon>Embryophyta</taxon>
        <taxon>Tracheophyta</taxon>
        <taxon>Spermatophyta</taxon>
        <taxon>Magnoliopsida</taxon>
        <taxon>Liliopsida</taxon>
        <taxon>Araceae</taxon>
        <taxon>Aroideae</taxon>
        <taxon>Colocasieae</taxon>
        <taxon>Colocasia</taxon>
    </lineage>
</organism>
<dbReference type="EMBL" id="NMUH01002501">
    <property type="protein sequence ID" value="MQM00354.1"/>
    <property type="molecule type" value="Genomic_DNA"/>
</dbReference>
<keyword evidence="3" id="KW-1185">Reference proteome</keyword>
<keyword evidence="1" id="KW-0472">Membrane</keyword>
<feature type="transmembrane region" description="Helical" evidence="1">
    <location>
        <begin position="32"/>
        <end position="56"/>
    </location>
</feature>
<keyword evidence="1" id="KW-0812">Transmembrane</keyword>
<dbReference type="AlphaFoldDB" id="A0A843W806"/>
<gene>
    <name evidence="2" type="ORF">Taro_033081</name>
</gene>
<evidence type="ECO:0000313" key="3">
    <source>
        <dbReference type="Proteomes" id="UP000652761"/>
    </source>
</evidence>
<evidence type="ECO:0000256" key="1">
    <source>
        <dbReference type="SAM" id="Phobius"/>
    </source>
</evidence>